<dbReference type="eggNOG" id="ENOG502T3R7">
    <property type="taxonomic scope" value="Eukaryota"/>
</dbReference>
<name>W9Y557_9EURO</name>
<proteinExistence type="predicted"/>
<evidence type="ECO:0000313" key="3">
    <source>
        <dbReference type="Proteomes" id="UP000019478"/>
    </source>
</evidence>
<reference evidence="2 3" key="1">
    <citation type="submission" date="2013-03" db="EMBL/GenBank/DDBJ databases">
        <title>The Genome Sequence of Capronia epimyces CBS 606.96.</title>
        <authorList>
            <consortium name="The Broad Institute Genomics Platform"/>
            <person name="Cuomo C."/>
            <person name="de Hoog S."/>
            <person name="Gorbushina A."/>
            <person name="Walker B."/>
            <person name="Young S.K."/>
            <person name="Zeng Q."/>
            <person name="Gargeya S."/>
            <person name="Fitzgerald M."/>
            <person name="Haas B."/>
            <person name="Abouelleil A."/>
            <person name="Allen A.W."/>
            <person name="Alvarado L."/>
            <person name="Arachchi H.M."/>
            <person name="Berlin A.M."/>
            <person name="Chapman S.B."/>
            <person name="Gainer-Dewar J."/>
            <person name="Goldberg J."/>
            <person name="Griggs A."/>
            <person name="Gujja S."/>
            <person name="Hansen M."/>
            <person name="Howarth C."/>
            <person name="Imamovic A."/>
            <person name="Ireland A."/>
            <person name="Larimer J."/>
            <person name="McCowan C."/>
            <person name="Murphy C."/>
            <person name="Pearson M."/>
            <person name="Poon T.W."/>
            <person name="Priest M."/>
            <person name="Roberts A."/>
            <person name="Saif S."/>
            <person name="Shea T."/>
            <person name="Sisk P."/>
            <person name="Sykes S."/>
            <person name="Wortman J."/>
            <person name="Nusbaum C."/>
            <person name="Birren B."/>
        </authorList>
    </citation>
    <scope>NUCLEOTIDE SEQUENCE [LARGE SCALE GENOMIC DNA]</scope>
    <source>
        <strain evidence="2 3">CBS 606.96</strain>
    </source>
</reference>
<dbReference type="OrthoDB" id="4158501at2759"/>
<evidence type="ECO:0000256" key="1">
    <source>
        <dbReference type="SAM" id="MobiDB-lite"/>
    </source>
</evidence>
<sequence length="517" mass="58257">MSLIRETEADVEVWYAAASRHGPGDWAANGMKDIIDQVVAPENRDWYYKTMAKLEKSRQQDHKSLNPNGEAPRMNGGSFTARSSHSRAPSVEEYLNKPLPPLPQPPYFEYMFADAGVKDKKPDATAESLLETNHANEIVSSQPEPLTDGRYATFTSDSSSSSIGLDSAELAQFACAQAGVDIFPIEPTRSSQDHFPANASEASDSLRYPEGEPMQFEFSQIQSSPRHKVILEPKSQKSKTCLRNEQPINAAPRRIITAPAVQPSSPDIIRKIKKRCARDSFLTKSTVNDSKDDYDVNLLCTKKVRVEEQRHSRDVQSMRASSVYSSIAASNSSYSVATNEDISQRKRPYAALTGYPGQFQSYEIDFLHCRTTGIPSPRIHFTCGDPLHPNNQFTHTNFLTDPTWPSKNYTKEDLERFPMRNAALSYADRLTVRAARILTRTESEENLRREVQRECAAARLEGVAVGQYRYYQGHMSMEEYKAARICICWDSCWCSKLCTIYGDVLCPCSEWTVLQNH</sequence>
<evidence type="ECO:0000313" key="2">
    <source>
        <dbReference type="EMBL" id="EXJ84331.1"/>
    </source>
</evidence>
<dbReference type="AlphaFoldDB" id="W9Y557"/>
<feature type="compositionally biased region" description="Polar residues" evidence="1">
    <location>
        <begin position="77"/>
        <end position="87"/>
    </location>
</feature>
<dbReference type="EMBL" id="AMGY01000004">
    <property type="protein sequence ID" value="EXJ84331.1"/>
    <property type="molecule type" value="Genomic_DNA"/>
</dbReference>
<dbReference type="RefSeq" id="XP_007733316.1">
    <property type="nucleotide sequence ID" value="XM_007735126.1"/>
</dbReference>
<dbReference type="GeneID" id="19169116"/>
<protein>
    <submittedName>
        <fullName evidence="2">Uncharacterized protein</fullName>
    </submittedName>
</protein>
<feature type="region of interest" description="Disordered" evidence="1">
    <location>
        <begin position="57"/>
        <end position="91"/>
    </location>
</feature>
<dbReference type="HOGENOM" id="CLU_025582_0_0_1"/>
<keyword evidence="3" id="KW-1185">Reference proteome</keyword>
<gene>
    <name evidence="2" type="ORF">A1O3_04998</name>
</gene>
<accession>W9Y557</accession>
<dbReference type="Proteomes" id="UP000019478">
    <property type="component" value="Unassembled WGS sequence"/>
</dbReference>
<comment type="caution">
    <text evidence="2">The sequence shown here is derived from an EMBL/GenBank/DDBJ whole genome shotgun (WGS) entry which is preliminary data.</text>
</comment>
<organism evidence="2 3">
    <name type="scientific">Capronia epimyces CBS 606.96</name>
    <dbReference type="NCBI Taxonomy" id="1182542"/>
    <lineage>
        <taxon>Eukaryota</taxon>
        <taxon>Fungi</taxon>
        <taxon>Dikarya</taxon>
        <taxon>Ascomycota</taxon>
        <taxon>Pezizomycotina</taxon>
        <taxon>Eurotiomycetes</taxon>
        <taxon>Chaetothyriomycetidae</taxon>
        <taxon>Chaetothyriales</taxon>
        <taxon>Herpotrichiellaceae</taxon>
        <taxon>Capronia</taxon>
    </lineage>
</organism>